<reference evidence="1 2" key="1">
    <citation type="journal article" date="2014" name="Genome Announc.">
        <title>Draft Genome Sequences of Two Isolates of the Roseobacter Group, Sulfitobacter sp. Strains 3SOLIMAR09 and 1FIGIMAR09, from Harbors of Mallorca Island (Mediterranean Sea).</title>
        <authorList>
            <person name="Mas-Llado M."/>
            <person name="Pina-Villalonga J.M."/>
            <person name="Brunet-Galmes I."/>
            <person name="Nogales B."/>
            <person name="Bosch R."/>
        </authorList>
    </citation>
    <scope>NUCLEOTIDE SEQUENCE [LARGE SCALE GENOMIC DNA]</scope>
    <source>
        <strain evidence="1 2">1FIGIMAR09</strain>
    </source>
</reference>
<sequence length="121" mass="13001">MKRVIVRMSELAIVASLIVALTAVGFAHRVSAQTLDADLEAFLLSGGTLSGLCGDLQDPKNARADECSACRLIAATVVPDTFEHPIALRLPQTLKLMRLAQLRHHAVPRDPGQQTRAPPQA</sequence>
<name>A0A061SWD0_9RHOB</name>
<evidence type="ECO:0000313" key="2">
    <source>
        <dbReference type="Proteomes" id="UP000027337"/>
    </source>
</evidence>
<dbReference type="RefSeq" id="WP_203238065.1">
    <property type="nucleotide sequence ID" value="NZ_JAFBOE010000007.1"/>
</dbReference>
<organism evidence="1 2">
    <name type="scientific">Sulfitobacter mediterraneus</name>
    <dbReference type="NCBI Taxonomy" id="83219"/>
    <lineage>
        <taxon>Bacteria</taxon>
        <taxon>Pseudomonadati</taxon>
        <taxon>Pseudomonadota</taxon>
        <taxon>Alphaproteobacteria</taxon>
        <taxon>Rhodobacterales</taxon>
        <taxon>Roseobacteraceae</taxon>
        <taxon>Sulfitobacter</taxon>
    </lineage>
</organism>
<dbReference type="Proteomes" id="UP000027337">
    <property type="component" value="Unassembled WGS sequence"/>
</dbReference>
<dbReference type="eggNOG" id="ENOG5033JJ8">
    <property type="taxonomic scope" value="Bacteria"/>
</dbReference>
<comment type="caution">
    <text evidence="1">The sequence shown here is derived from an EMBL/GenBank/DDBJ whole genome shotgun (WGS) entry which is preliminary data.</text>
</comment>
<dbReference type="EMBL" id="JEMU01000003">
    <property type="protein sequence ID" value="KAJ04273.1"/>
    <property type="molecule type" value="Genomic_DNA"/>
</dbReference>
<evidence type="ECO:0000313" key="1">
    <source>
        <dbReference type="EMBL" id="KAJ04273.1"/>
    </source>
</evidence>
<protein>
    <submittedName>
        <fullName evidence="1">Uncharacterized protein</fullName>
    </submittedName>
</protein>
<dbReference type="AlphaFoldDB" id="A0A061SWD0"/>
<proteinExistence type="predicted"/>
<accession>A0A061SWD0</accession>
<gene>
    <name evidence="1" type="ORF">PM02_04105</name>
</gene>
<keyword evidence="2" id="KW-1185">Reference proteome</keyword>